<protein>
    <recommendedName>
        <fullName evidence="1">3-beta hydroxysteroid dehydrogenase/isomerase domain-containing protein</fullName>
    </recommendedName>
</protein>
<proteinExistence type="predicted"/>
<feature type="domain" description="3-beta hydroxysteroid dehydrogenase/isomerase" evidence="1">
    <location>
        <begin position="4"/>
        <end position="119"/>
    </location>
</feature>
<dbReference type="InterPro" id="IPR036291">
    <property type="entry name" value="NAD(P)-bd_dom_sf"/>
</dbReference>
<gene>
    <name evidence="2" type="ORF">IFM89_012759</name>
</gene>
<dbReference type="Proteomes" id="UP000631114">
    <property type="component" value="Unassembled WGS sequence"/>
</dbReference>
<dbReference type="GO" id="GO:0006694">
    <property type="term" value="P:steroid biosynthetic process"/>
    <property type="evidence" value="ECO:0007669"/>
    <property type="project" value="InterPro"/>
</dbReference>
<evidence type="ECO:0000313" key="3">
    <source>
        <dbReference type="Proteomes" id="UP000631114"/>
    </source>
</evidence>
<dbReference type="GO" id="GO:0016616">
    <property type="term" value="F:oxidoreductase activity, acting on the CH-OH group of donors, NAD or NADP as acceptor"/>
    <property type="evidence" value="ECO:0007669"/>
    <property type="project" value="InterPro"/>
</dbReference>
<dbReference type="OrthoDB" id="10058185at2759"/>
<accession>A0A835LR96</accession>
<dbReference type="EMBL" id="JADFTS010000007">
    <property type="protein sequence ID" value="KAF9596636.1"/>
    <property type="molecule type" value="Genomic_DNA"/>
</dbReference>
<keyword evidence="3" id="KW-1185">Reference proteome</keyword>
<reference evidence="2 3" key="1">
    <citation type="submission" date="2020-10" db="EMBL/GenBank/DDBJ databases">
        <title>The Coptis chinensis genome and diversification of protoberbering-type alkaloids.</title>
        <authorList>
            <person name="Wang B."/>
            <person name="Shu S."/>
            <person name="Song C."/>
            <person name="Liu Y."/>
        </authorList>
    </citation>
    <scope>NUCLEOTIDE SEQUENCE [LARGE SCALE GENOMIC DNA]</scope>
    <source>
        <strain evidence="2">HL-2020</strain>
        <tissue evidence="2">Leaf</tissue>
    </source>
</reference>
<dbReference type="SUPFAM" id="SSF51735">
    <property type="entry name" value="NAD(P)-binding Rossmann-fold domains"/>
    <property type="match status" value="1"/>
</dbReference>
<evidence type="ECO:0000313" key="2">
    <source>
        <dbReference type="EMBL" id="KAF9596636.1"/>
    </source>
</evidence>
<name>A0A835LR96_9MAGN</name>
<organism evidence="2 3">
    <name type="scientific">Coptis chinensis</name>
    <dbReference type="NCBI Taxonomy" id="261450"/>
    <lineage>
        <taxon>Eukaryota</taxon>
        <taxon>Viridiplantae</taxon>
        <taxon>Streptophyta</taxon>
        <taxon>Embryophyta</taxon>
        <taxon>Tracheophyta</taxon>
        <taxon>Spermatophyta</taxon>
        <taxon>Magnoliopsida</taxon>
        <taxon>Ranunculales</taxon>
        <taxon>Ranunculaceae</taxon>
        <taxon>Coptidoideae</taxon>
        <taxon>Coptis</taxon>
    </lineage>
</organism>
<dbReference type="InterPro" id="IPR002225">
    <property type="entry name" value="3Beta_OHSteriod_DH/Estase"/>
</dbReference>
<dbReference type="Gene3D" id="3.40.50.720">
    <property type="entry name" value="NAD(P)-binding Rossmann-like Domain"/>
    <property type="match status" value="1"/>
</dbReference>
<dbReference type="Pfam" id="PF01073">
    <property type="entry name" value="3Beta_HSD"/>
    <property type="match status" value="1"/>
</dbReference>
<evidence type="ECO:0000259" key="1">
    <source>
        <dbReference type="Pfam" id="PF01073"/>
    </source>
</evidence>
<comment type="caution">
    <text evidence="2">The sequence shown here is derived from an EMBL/GenBank/DDBJ whole genome shotgun (WGS) entry which is preliminary data.</text>
</comment>
<sequence length="161" mass="18042">MVHFGDTLSDLKAQEEALVLFANRYDGLLTTVLHPSNVFGPGDVKLVPFLLRAAKSGLAKFIVGTGENVCDFTYVDNVAHAHVCAEEALRSRTAFVTGKAFFITNLDPMKLWDFVSLIRRPRFKVPAKLFLFVAVLPNWLHEKLEQRDAHSVLTPIVHQLL</sequence>
<dbReference type="AlphaFoldDB" id="A0A835LR96"/>